<feature type="domain" description="DNA polymerase alpha/delta/epsilon subunit B" evidence="5">
    <location>
        <begin position="208"/>
        <end position="421"/>
    </location>
</feature>
<dbReference type="Proteomes" id="UP001445335">
    <property type="component" value="Unassembled WGS sequence"/>
</dbReference>
<evidence type="ECO:0000313" key="7">
    <source>
        <dbReference type="EMBL" id="KAK9833520.1"/>
    </source>
</evidence>
<accession>A0AAW1RHF1</accession>
<evidence type="ECO:0000256" key="4">
    <source>
        <dbReference type="ARBA" id="ARBA00023242"/>
    </source>
</evidence>
<dbReference type="InterPro" id="IPR024826">
    <property type="entry name" value="DNA_pol_delta/II_ssu"/>
</dbReference>
<protein>
    <recommendedName>
        <fullName evidence="9">DNA polymerase delta small subunit</fullName>
    </recommendedName>
</protein>
<keyword evidence="3" id="KW-0235">DNA replication</keyword>
<evidence type="ECO:0008006" key="9">
    <source>
        <dbReference type="Google" id="ProtNLM"/>
    </source>
</evidence>
<dbReference type="CDD" id="cd07387">
    <property type="entry name" value="MPP_PolD2_C"/>
    <property type="match status" value="1"/>
</dbReference>
<keyword evidence="4" id="KW-0539">Nucleus</keyword>
<dbReference type="Gene3D" id="3.60.21.50">
    <property type="match status" value="1"/>
</dbReference>
<evidence type="ECO:0000259" key="5">
    <source>
        <dbReference type="Pfam" id="PF04042"/>
    </source>
</evidence>
<comment type="similarity">
    <text evidence="2">Belongs to the DNA polymerase delta/II small subunit family.</text>
</comment>
<dbReference type="Pfam" id="PF04042">
    <property type="entry name" value="DNA_pol_E_B"/>
    <property type="match status" value="1"/>
</dbReference>
<dbReference type="GO" id="GO:0006271">
    <property type="term" value="P:DNA strand elongation involved in DNA replication"/>
    <property type="evidence" value="ECO:0007669"/>
    <property type="project" value="TreeGrafter"/>
</dbReference>
<evidence type="ECO:0000313" key="8">
    <source>
        <dbReference type="Proteomes" id="UP001445335"/>
    </source>
</evidence>
<feature type="domain" description="DNA polymerase delta subunit OB-fold" evidence="6">
    <location>
        <begin position="58"/>
        <end position="184"/>
    </location>
</feature>
<evidence type="ECO:0000256" key="1">
    <source>
        <dbReference type="ARBA" id="ARBA00004123"/>
    </source>
</evidence>
<evidence type="ECO:0000259" key="6">
    <source>
        <dbReference type="Pfam" id="PF18018"/>
    </source>
</evidence>
<dbReference type="EMBL" id="JALJOU010000035">
    <property type="protein sequence ID" value="KAK9833520.1"/>
    <property type="molecule type" value="Genomic_DNA"/>
</dbReference>
<reference evidence="7 8" key="1">
    <citation type="journal article" date="2024" name="Nat. Commun.">
        <title>Phylogenomics reveals the evolutionary origins of lichenization in chlorophyte algae.</title>
        <authorList>
            <person name="Puginier C."/>
            <person name="Libourel C."/>
            <person name="Otte J."/>
            <person name="Skaloud P."/>
            <person name="Haon M."/>
            <person name="Grisel S."/>
            <person name="Petersen M."/>
            <person name="Berrin J.G."/>
            <person name="Delaux P.M."/>
            <person name="Dal Grande F."/>
            <person name="Keller J."/>
        </authorList>
    </citation>
    <scope>NUCLEOTIDE SEQUENCE [LARGE SCALE GENOMIC DNA]</scope>
    <source>
        <strain evidence="7 8">SAG 245.80</strain>
    </source>
</reference>
<dbReference type="InterPro" id="IPR007185">
    <property type="entry name" value="DNA_pol_a/d/e_bsu"/>
</dbReference>
<dbReference type="InterPro" id="IPR040663">
    <property type="entry name" value="DNA_pol_D_N"/>
</dbReference>
<sequence>MDVDEDGLEGPAAATGNRDLLCAPSASTADAPQLQRATAAFVCRDERFRLEKRTYDSQYAPIYFCRLEIMTPMLLERVAQGWPGVPVSKILDLPEGQEVAVVGTIYKEMKLKPSILDEYNKERGLENLTGRAKLAAPDDTLVLEDASARMALRGDGCPPGPLVTGVVAAVRGAAAPGGDFDVKAVLFAHLAPQPERPRAPPGPAKYVALLSGLGIGEGGDPARLALAVEYLGGFLGGATEQAMSAQVVRTVVAGGLLASSQALEAPPPQGGAAKLRQPALSLGPLKEADMVVAQLAAAMPVDVMAGAADPANQALPQQALHACLLPNAAAYPTLHRVTNPHEFEVDGVAFLGTSGQNVADVLRYSEGDDAAEALTRVLEWGHLVPTAPDTLAAYPFAADDPFVLRACPHVLFAGNQPEFATRMVTGREGQRVRLVCVPRFCDSGTLVLVNLATMAVHPITFDASLEA</sequence>
<comment type="subcellular location">
    <subcellularLocation>
        <location evidence="1">Nucleus</location>
    </subcellularLocation>
</comment>
<evidence type="ECO:0000256" key="2">
    <source>
        <dbReference type="ARBA" id="ARBA00006035"/>
    </source>
</evidence>
<gene>
    <name evidence="7" type="ORF">WJX81_000749</name>
</gene>
<organism evidence="7 8">
    <name type="scientific">Elliptochloris bilobata</name>
    <dbReference type="NCBI Taxonomy" id="381761"/>
    <lineage>
        <taxon>Eukaryota</taxon>
        <taxon>Viridiplantae</taxon>
        <taxon>Chlorophyta</taxon>
        <taxon>core chlorophytes</taxon>
        <taxon>Trebouxiophyceae</taxon>
        <taxon>Trebouxiophyceae incertae sedis</taxon>
        <taxon>Elliptochloris clade</taxon>
        <taxon>Elliptochloris</taxon>
    </lineage>
</organism>
<comment type="caution">
    <text evidence="7">The sequence shown here is derived from an EMBL/GenBank/DDBJ whole genome shotgun (WGS) entry which is preliminary data.</text>
</comment>
<dbReference type="Gene3D" id="2.40.50.430">
    <property type="match status" value="1"/>
</dbReference>
<dbReference type="PANTHER" id="PTHR10416:SF0">
    <property type="entry name" value="DNA POLYMERASE DELTA SUBUNIT 2"/>
    <property type="match status" value="1"/>
</dbReference>
<dbReference type="InterPro" id="IPR041863">
    <property type="entry name" value="PolD2_C"/>
</dbReference>
<dbReference type="AlphaFoldDB" id="A0AAW1RHF1"/>
<keyword evidence="8" id="KW-1185">Reference proteome</keyword>
<evidence type="ECO:0000256" key="3">
    <source>
        <dbReference type="ARBA" id="ARBA00022705"/>
    </source>
</evidence>
<dbReference type="GO" id="GO:0003677">
    <property type="term" value="F:DNA binding"/>
    <property type="evidence" value="ECO:0007669"/>
    <property type="project" value="InterPro"/>
</dbReference>
<proteinExistence type="inferred from homology"/>
<dbReference type="PANTHER" id="PTHR10416">
    <property type="entry name" value="DNA POLYMERASE DELTA SUBUNIT 2"/>
    <property type="match status" value="1"/>
</dbReference>
<name>A0AAW1RHF1_9CHLO</name>
<dbReference type="Pfam" id="PF18018">
    <property type="entry name" value="DNA_pol_D_N"/>
    <property type="match status" value="1"/>
</dbReference>
<dbReference type="GO" id="GO:0043625">
    <property type="term" value="C:delta DNA polymerase complex"/>
    <property type="evidence" value="ECO:0007669"/>
    <property type="project" value="TreeGrafter"/>
</dbReference>